<dbReference type="FunFam" id="2.40.10.10:FF:000034">
    <property type="entry name" value="Eupolytin"/>
    <property type="match status" value="1"/>
</dbReference>
<dbReference type="PROSITE" id="PS50240">
    <property type="entry name" value="TRYPSIN_DOM"/>
    <property type="match status" value="1"/>
</dbReference>
<sequence>MAAVRFVFTALLALACAHAHVDVEPQDIRIIGGDDVDIAQFPYQVALFYFDEFRCGGSILNENFILTAAHCLHDVKFDWHVSIRAGSTKRSFGGQYIRASKIAMGEGFTMKKLHNDVGIVKLETPLNFTDLVRPVELVDVGSEPQPGSTITLSGWGVTNENSNVAPEGLRTTTVKAVNRLVCSVPYFLINRITKDMFCAAALGKDTCQGDSGGPAVNGEGKQVGIVSFGMGCANVLFPGVYTNLASKGIRDFIDKSLQTM</sequence>
<dbReference type="InterPro" id="IPR001254">
    <property type="entry name" value="Trypsin_dom"/>
</dbReference>
<feature type="domain" description="Peptidase S1" evidence="7">
    <location>
        <begin position="30"/>
        <end position="258"/>
    </location>
</feature>
<keyword evidence="8" id="KW-1185">Reference proteome</keyword>
<dbReference type="PROSITE" id="PS00134">
    <property type="entry name" value="TRYPSIN_HIS"/>
    <property type="match status" value="1"/>
</dbReference>
<dbReference type="InParanoid" id="A0A6P8YLD8"/>
<dbReference type="Proteomes" id="UP000515158">
    <property type="component" value="Unplaced"/>
</dbReference>
<dbReference type="SMART" id="SM00020">
    <property type="entry name" value="Tryp_SPc"/>
    <property type="match status" value="1"/>
</dbReference>
<dbReference type="Gene3D" id="2.40.10.10">
    <property type="entry name" value="Trypsin-like serine proteases"/>
    <property type="match status" value="2"/>
</dbReference>
<dbReference type="Pfam" id="PF00089">
    <property type="entry name" value="Trypsin"/>
    <property type="match status" value="1"/>
</dbReference>
<evidence type="ECO:0000259" key="7">
    <source>
        <dbReference type="PROSITE" id="PS50240"/>
    </source>
</evidence>
<dbReference type="PANTHER" id="PTHR24276">
    <property type="entry name" value="POLYSERASE-RELATED"/>
    <property type="match status" value="1"/>
</dbReference>
<evidence type="ECO:0000313" key="8">
    <source>
        <dbReference type="Proteomes" id="UP000515158"/>
    </source>
</evidence>
<dbReference type="InterPro" id="IPR043504">
    <property type="entry name" value="Peptidase_S1_PA_chymotrypsin"/>
</dbReference>
<dbReference type="CDD" id="cd00190">
    <property type="entry name" value="Tryp_SPc"/>
    <property type="match status" value="1"/>
</dbReference>
<dbReference type="KEGG" id="tpal:117644969"/>
<dbReference type="OrthoDB" id="10059102at2759"/>
<gene>
    <name evidence="9" type="primary">LOC117644969</name>
</gene>
<dbReference type="InterPro" id="IPR009003">
    <property type="entry name" value="Peptidase_S1_PA"/>
</dbReference>
<evidence type="ECO:0000256" key="1">
    <source>
        <dbReference type="ARBA" id="ARBA00007664"/>
    </source>
</evidence>
<organism evidence="9">
    <name type="scientific">Thrips palmi</name>
    <name type="common">Melon thrips</name>
    <dbReference type="NCBI Taxonomy" id="161013"/>
    <lineage>
        <taxon>Eukaryota</taxon>
        <taxon>Metazoa</taxon>
        <taxon>Ecdysozoa</taxon>
        <taxon>Arthropoda</taxon>
        <taxon>Hexapoda</taxon>
        <taxon>Insecta</taxon>
        <taxon>Pterygota</taxon>
        <taxon>Neoptera</taxon>
        <taxon>Paraneoptera</taxon>
        <taxon>Thysanoptera</taxon>
        <taxon>Terebrantia</taxon>
        <taxon>Thripoidea</taxon>
        <taxon>Thripidae</taxon>
        <taxon>Thrips</taxon>
    </lineage>
</organism>
<keyword evidence="6" id="KW-0732">Signal</keyword>
<dbReference type="FunCoup" id="A0A6P8YLD8">
    <property type="interactions" value="24"/>
</dbReference>
<reference evidence="9" key="1">
    <citation type="submission" date="2025-08" db="UniProtKB">
        <authorList>
            <consortium name="RefSeq"/>
        </authorList>
    </citation>
    <scope>IDENTIFICATION</scope>
    <source>
        <tissue evidence="9">Total insect</tissue>
    </source>
</reference>
<dbReference type="InterPro" id="IPR050430">
    <property type="entry name" value="Peptidase_S1"/>
</dbReference>
<dbReference type="SUPFAM" id="SSF50494">
    <property type="entry name" value="Trypsin-like serine proteases"/>
    <property type="match status" value="1"/>
</dbReference>
<name>A0A6P8YLD8_THRPL</name>
<dbReference type="AlphaFoldDB" id="A0A6P8YLD8"/>
<dbReference type="GeneID" id="117644969"/>
<feature type="signal peptide" evidence="6">
    <location>
        <begin position="1"/>
        <end position="19"/>
    </location>
</feature>
<feature type="chain" id="PRO_5027596531" evidence="6">
    <location>
        <begin position="20"/>
        <end position="260"/>
    </location>
</feature>
<comment type="similarity">
    <text evidence="1">Belongs to the peptidase S1 family.</text>
</comment>
<evidence type="ECO:0000256" key="4">
    <source>
        <dbReference type="ARBA" id="ARBA00022825"/>
    </source>
</evidence>
<dbReference type="GO" id="GO:0006508">
    <property type="term" value="P:proteolysis"/>
    <property type="evidence" value="ECO:0007669"/>
    <property type="project" value="UniProtKB-KW"/>
</dbReference>
<evidence type="ECO:0000256" key="5">
    <source>
        <dbReference type="ARBA" id="ARBA00023157"/>
    </source>
</evidence>
<proteinExistence type="inferred from homology"/>
<evidence type="ECO:0000256" key="2">
    <source>
        <dbReference type="ARBA" id="ARBA00022670"/>
    </source>
</evidence>
<protein>
    <submittedName>
        <fullName evidence="9">Trypsin alpha-3-like</fullName>
    </submittedName>
</protein>
<dbReference type="GO" id="GO:0004252">
    <property type="term" value="F:serine-type endopeptidase activity"/>
    <property type="evidence" value="ECO:0007669"/>
    <property type="project" value="InterPro"/>
</dbReference>
<keyword evidence="4" id="KW-0720">Serine protease</keyword>
<keyword evidence="3" id="KW-0378">Hydrolase</keyword>
<evidence type="ECO:0000256" key="6">
    <source>
        <dbReference type="SAM" id="SignalP"/>
    </source>
</evidence>
<dbReference type="InterPro" id="IPR001314">
    <property type="entry name" value="Peptidase_S1A"/>
</dbReference>
<accession>A0A6P8YLD8</accession>
<dbReference type="PRINTS" id="PR00722">
    <property type="entry name" value="CHYMOTRYPSIN"/>
</dbReference>
<dbReference type="PROSITE" id="PS51257">
    <property type="entry name" value="PROKAR_LIPOPROTEIN"/>
    <property type="match status" value="1"/>
</dbReference>
<evidence type="ECO:0000313" key="9">
    <source>
        <dbReference type="RefSeq" id="XP_034240718.1"/>
    </source>
</evidence>
<keyword evidence="2" id="KW-0645">Protease</keyword>
<evidence type="ECO:0000256" key="3">
    <source>
        <dbReference type="ARBA" id="ARBA00022801"/>
    </source>
</evidence>
<keyword evidence="5" id="KW-1015">Disulfide bond</keyword>
<dbReference type="PANTHER" id="PTHR24276:SF91">
    <property type="entry name" value="AT26814P-RELATED"/>
    <property type="match status" value="1"/>
</dbReference>
<dbReference type="RefSeq" id="XP_034240718.1">
    <property type="nucleotide sequence ID" value="XM_034384827.1"/>
</dbReference>
<dbReference type="InterPro" id="IPR018114">
    <property type="entry name" value="TRYPSIN_HIS"/>
</dbReference>